<feature type="region of interest" description="Disordered" evidence="1">
    <location>
        <begin position="58"/>
        <end position="79"/>
    </location>
</feature>
<sequence>MTYFIRTENGVAANVTKEVALAEANDAMMSKGRGSVAQMTAVTDFYDIRYKGGRKVTLSRQTGDMPELEPTEEPTDVEPKWSVASHRMLLHRFTQDGQDGRALCNKSFRPYKYANGYNFETRTARDAGEYGDLYTYCPRCAAK</sequence>
<dbReference type="Proteomes" id="UP000241032">
    <property type="component" value="Genome"/>
</dbReference>
<gene>
    <name evidence="2" type="primary">49</name>
    <name evidence="2" type="ORF">PBI_NESBITT_49</name>
</gene>
<proteinExistence type="predicted"/>
<reference evidence="3" key="1">
    <citation type="submission" date="2018-02" db="EMBL/GenBank/DDBJ databases">
        <authorList>
            <person name="Cohen D.B."/>
            <person name="Kent A.D."/>
        </authorList>
    </citation>
    <scope>NUCLEOTIDE SEQUENCE [LARGE SCALE GENOMIC DNA]</scope>
</reference>
<evidence type="ECO:0000313" key="2">
    <source>
        <dbReference type="EMBL" id="AVO22306.1"/>
    </source>
</evidence>
<evidence type="ECO:0000313" key="3">
    <source>
        <dbReference type="Proteomes" id="UP000241032"/>
    </source>
</evidence>
<evidence type="ECO:0000256" key="1">
    <source>
        <dbReference type="SAM" id="MobiDB-lite"/>
    </source>
</evidence>
<organism evidence="2 3">
    <name type="scientific">Streptomyces phage Nesbitt</name>
    <dbReference type="NCBI Taxonomy" id="2108133"/>
    <lineage>
        <taxon>Viruses</taxon>
        <taxon>Duplodnaviria</taxon>
        <taxon>Heunggongvirae</taxon>
        <taxon>Uroviricota</taxon>
        <taxon>Caudoviricetes</taxon>
        <taxon>Abbeymikolonvirus</taxon>
        <taxon>Abbeymikolonvirus abbeymikolon</taxon>
    </lineage>
</organism>
<protein>
    <submittedName>
        <fullName evidence="2">Uncharacterized protein</fullName>
    </submittedName>
</protein>
<name>A0A2P1JT38_9CAUD</name>
<feature type="compositionally biased region" description="Acidic residues" evidence="1">
    <location>
        <begin position="66"/>
        <end position="76"/>
    </location>
</feature>
<accession>A0A2P1JT38</accession>
<dbReference type="EMBL" id="MH001457">
    <property type="protein sequence ID" value="AVO22306.1"/>
    <property type="molecule type" value="Genomic_DNA"/>
</dbReference>